<dbReference type="NCBIfam" id="TIGR00502">
    <property type="entry name" value="nagB"/>
    <property type="match status" value="1"/>
</dbReference>
<keyword evidence="1 3" id="KW-0378">Hydrolase</keyword>
<comment type="similarity">
    <text evidence="3">Belongs to the glucosamine/galactosamine-6-phosphate isomerase family. NagB subfamily.</text>
</comment>
<dbReference type="SUPFAM" id="SSF100950">
    <property type="entry name" value="NagB/RpiA/CoA transferase-like"/>
    <property type="match status" value="1"/>
</dbReference>
<dbReference type="PROSITE" id="PS01161">
    <property type="entry name" value="GLC_GALNAC_ISOMERASE"/>
    <property type="match status" value="1"/>
</dbReference>
<dbReference type="PANTHER" id="PTHR11280">
    <property type="entry name" value="GLUCOSAMINE-6-PHOSPHATE ISOMERASE"/>
    <property type="match status" value="1"/>
</dbReference>
<feature type="active site" description="Proton acceptor; for enolization step" evidence="3">
    <location>
        <position position="67"/>
    </location>
</feature>
<protein>
    <recommendedName>
        <fullName evidence="3">Glucosamine-6-phosphate deaminase</fullName>
        <ecNumber evidence="3">3.5.99.6</ecNumber>
    </recommendedName>
    <alternativeName>
        <fullName evidence="3">GlcN6P deaminase</fullName>
        <shortName evidence="3">GNPDA</shortName>
    </alternativeName>
    <alternativeName>
        <fullName evidence="3">Glucosamine-6-phosphate isomerase</fullName>
    </alternativeName>
</protein>
<comment type="pathway">
    <text evidence="3">Amino-sugar metabolism; N-acetylneuraminate degradation; D-fructose 6-phosphate from N-acetylneuraminate: step 5/5.</text>
</comment>
<comment type="function">
    <text evidence="3">Catalyzes the reversible isomerization-deamination of glucosamine 6-phosphate (GlcN6P) to form fructose 6-phosphate (Fru6P) and ammonium ion.</text>
</comment>
<evidence type="ECO:0000313" key="6">
    <source>
        <dbReference type="Proteomes" id="UP001600941"/>
    </source>
</evidence>
<comment type="caution">
    <text evidence="5">The sequence shown here is derived from an EMBL/GenBank/DDBJ whole genome shotgun (WGS) entry which is preliminary data.</text>
</comment>
<feature type="active site" description="For ring-opening step" evidence="3">
    <location>
        <position position="143"/>
    </location>
</feature>
<dbReference type="CDD" id="cd01399">
    <property type="entry name" value="GlcN6P_deaminase"/>
    <property type="match status" value="1"/>
</dbReference>
<dbReference type="InterPro" id="IPR004547">
    <property type="entry name" value="Glucosamine6P_isomerase"/>
</dbReference>
<dbReference type="HAMAP" id="MF_01241">
    <property type="entry name" value="GlcN6P_deamin"/>
    <property type="match status" value="1"/>
</dbReference>
<gene>
    <name evidence="5" type="primary">nagB_1</name>
    <name evidence="3" type="synonym">nagB</name>
    <name evidence="5" type="ORF">K340107D12_00440</name>
</gene>
<keyword evidence="2 3" id="KW-0119">Carbohydrate metabolism</keyword>
<proteinExistence type="inferred from homology"/>
<dbReference type="Proteomes" id="UP001600941">
    <property type="component" value="Unassembled WGS sequence"/>
</dbReference>
<dbReference type="EC" id="3.5.99.6" evidence="3"/>
<accession>A0ABQ0BL17</accession>
<comment type="catalytic activity">
    <reaction evidence="3">
        <text>alpha-D-glucosamine 6-phosphate + H2O = beta-D-fructose 6-phosphate + NH4(+)</text>
        <dbReference type="Rhea" id="RHEA:12172"/>
        <dbReference type="ChEBI" id="CHEBI:15377"/>
        <dbReference type="ChEBI" id="CHEBI:28938"/>
        <dbReference type="ChEBI" id="CHEBI:57634"/>
        <dbReference type="ChEBI" id="CHEBI:75989"/>
        <dbReference type="EC" id="3.5.99.6"/>
    </reaction>
</comment>
<dbReference type="RefSeq" id="WP_227210882.1">
    <property type="nucleotide sequence ID" value="NZ_BAABZQ010000001.1"/>
</dbReference>
<evidence type="ECO:0000256" key="2">
    <source>
        <dbReference type="ARBA" id="ARBA00023277"/>
    </source>
</evidence>
<dbReference type="InterPro" id="IPR037171">
    <property type="entry name" value="NagB/RpiA_transferase-like"/>
</dbReference>
<evidence type="ECO:0000256" key="1">
    <source>
        <dbReference type="ARBA" id="ARBA00022801"/>
    </source>
</evidence>
<reference evidence="5 6" key="1">
    <citation type="submission" date="2024-04" db="EMBL/GenBank/DDBJ databases">
        <title>Defined microbial consortia suppress multidrug-resistant proinflammatory Enterobacteriaceae via ecological control.</title>
        <authorList>
            <person name="Furuichi M."/>
            <person name="Kawaguchi T."/>
            <person name="Pust M."/>
            <person name="Yasuma K."/>
            <person name="Plichta D."/>
            <person name="Hasegawa N."/>
            <person name="Ohya T."/>
            <person name="Bhattarai S."/>
            <person name="Sasajima S."/>
            <person name="Aoto Y."/>
            <person name="Tuganbaev T."/>
            <person name="Yaginuma M."/>
            <person name="Ueda M."/>
            <person name="Okahashi N."/>
            <person name="Amafuji K."/>
            <person name="Kiridooshi Y."/>
            <person name="Sugita K."/>
            <person name="Strazar M."/>
            <person name="Skelly A."/>
            <person name="Suda W."/>
            <person name="Hattori M."/>
            <person name="Nakamoto N."/>
            <person name="Caballero S."/>
            <person name="Norman J."/>
            <person name="Olle B."/>
            <person name="Tanoue T."/>
            <person name="Arita M."/>
            <person name="Bucci V."/>
            <person name="Atarashi K."/>
            <person name="Xavier R."/>
            <person name="Honda K."/>
        </authorList>
    </citation>
    <scope>NUCLEOTIDE SEQUENCE [LARGE SCALE GENOMIC DNA]</scope>
    <source>
        <strain evidence="6">k34-0107-D12</strain>
    </source>
</reference>
<comment type="caution">
    <text evidence="3">Lacks conserved residue(s) required for the propagation of feature annotation.</text>
</comment>
<name>A0ABQ0BL17_9FIRM</name>
<dbReference type="Pfam" id="PF01182">
    <property type="entry name" value="Glucosamine_iso"/>
    <property type="match status" value="1"/>
</dbReference>
<evidence type="ECO:0000313" key="5">
    <source>
        <dbReference type="EMBL" id="GAA6497228.1"/>
    </source>
</evidence>
<sequence length="253" mass="28145">MKIYRAKNYDKLSEKAASILGAEVISNPECVLGLATGSTPVGAYGYLKKWYRMGLLDFSRVKSMNLDDYKGLEPDNEQGYYYFMRKNLFCDINIKPENTHIPDSMEPDSEKACSDYERIIEESGGVDLQLLGLGHNGHIGFNEPGEIFEKKCHCVTLAASTVEANKRFFERAEDVPSQAYTMGIGTIMRARKILLLVSGKEKSGILNQVINGPVTPKVPASVLQLHPNVTIIADEDALSEADLQEQKGRTIYE</sequence>
<evidence type="ECO:0000256" key="3">
    <source>
        <dbReference type="HAMAP-Rule" id="MF_01241"/>
    </source>
</evidence>
<dbReference type="InterPro" id="IPR006148">
    <property type="entry name" value="Glc/Gal-6P_isomerase"/>
</dbReference>
<feature type="domain" description="Glucosamine/galactosamine-6-phosphate isomerase" evidence="4">
    <location>
        <begin position="11"/>
        <end position="225"/>
    </location>
</feature>
<evidence type="ECO:0000259" key="4">
    <source>
        <dbReference type="Pfam" id="PF01182"/>
    </source>
</evidence>
<dbReference type="EMBL" id="BAABZQ010000001">
    <property type="protein sequence ID" value="GAA6497228.1"/>
    <property type="molecule type" value="Genomic_DNA"/>
</dbReference>
<dbReference type="Gene3D" id="3.40.50.1360">
    <property type="match status" value="1"/>
</dbReference>
<dbReference type="InterPro" id="IPR018321">
    <property type="entry name" value="Glucosamine6P_isomerase_CS"/>
</dbReference>
<feature type="active site" description="For ring-opening step" evidence="3">
    <location>
        <position position="136"/>
    </location>
</feature>
<keyword evidence="6" id="KW-1185">Reference proteome</keyword>
<feature type="active site" description="Proton acceptor; for ring-opening step" evidence="3">
    <location>
        <position position="138"/>
    </location>
</feature>
<organism evidence="5 6">
    <name type="scientific">Blautia parvula</name>
    <dbReference type="NCBI Taxonomy" id="2877527"/>
    <lineage>
        <taxon>Bacteria</taxon>
        <taxon>Bacillati</taxon>
        <taxon>Bacillota</taxon>
        <taxon>Clostridia</taxon>
        <taxon>Lachnospirales</taxon>
        <taxon>Lachnospiraceae</taxon>
        <taxon>Blautia</taxon>
    </lineage>
</organism>
<dbReference type="PANTHER" id="PTHR11280:SF5">
    <property type="entry name" value="GLUCOSAMINE-6-PHOSPHATE ISOMERASE"/>
    <property type="match status" value="1"/>
</dbReference>